<dbReference type="Gene3D" id="3.90.1680.10">
    <property type="entry name" value="SOS response associated peptidase-like"/>
    <property type="match status" value="1"/>
</dbReference>
<dbReference type="InterPro" id="IPR003738">
    <property type="entry name" value="SRAP"/>
</dbReference>
<name>A0A934Q5H7_9MICO</name>
<comment type="caution">
    <text evidence="1">The sequence shown here is derived from an EMBL/GenBank/DDBJ whole genome shotgun (WGS) entry which is preliminary data.</text>
</comment>
<dbReference type="SUPFAM" id="SSF143081">
    <property type="entry name" value="BB1717-like"/>
    <property type="match status" value="1"/>
</dbReference>
<dbReference type="EMBL" id="JAEHOH010000001">
    <property type="protein sequence ID" value="MBK0417421.1"/>
    <property type="molecule type" value="Genomic_DNA"/>
</dbReference>
<dbReference type="Proteomes" id="UP000608530">
    <property type="component" value="Unassembled WGS sequence"/>
</dbReference>
<dbReference type="GO" id="GO:0106300">
    <property type="term" value="P:protein-DNA covalent cross-linking repair"/>
    <property type="evidence" value="ECO:0007669"/>
    <property type="project" value="InterPro"/>
</dbReference>
<evidence type="ECO:0000313" key="1">
    <source>
        <dbReference type="EMBL" id="MBK0417421.1"/>
    </source>
</evidence>
<accession>A0A934Q5H7</accession>
<dbReference type="Pfam" id="PF02586">
    <property type="entry name" value="SRAP"/>
    <property type="match status" value="1"/>
</dbReference>
<proteinExistence type="predicted"/>
<dbReference type="RefSeq" id="WP_200112502.1">
    <property type="nucleotide sequence ID" value="NZ_JAEHOH010000001.1"/>
</dbReference>
<dbReference type="GO" id="GO:0003697">
    <property type="term" value="F:single-stranded DNA binding"/>
    <property type="evidence" value="ECO:0007669"/>
    <property type="project" value="InterPro"/>
</dbReference>
<keyword evidence="2" id="KW-1185">Reference proteome</keyword>
<dbReference type="InterPro" id="IPR036590">
    <property type="entry name" value="SRAP-like"/>
</dbReference>
<reference evidence="1" key="1">
    <citation type="submission" date="2020-12" db="EMBL/GenBank/DDBJ databases">
        <title>Leucobacter sp. CAS1, isolated from Chromium sludge.</title>
        <authorList>
            <person name="Xu Z."/>
        </authorList>
    </citation>
    <scope>NUCLEOTIDE SEQUENCE</scope>
    <source>
        <strain evidence="1">CSA1</strain>
    </source>
</reference>
<sequence length="219" mass="24235">MCASYGLGSGGGTTLPNDLPPLSEQASKTLLEEWMRSRSGSAKITGRRALNLNPIIRADAGGERSLELAWWWLWLDGSGPAKFSAFNSRDDKLLRSWKRQFQHRALLPATWYVEKKGRFQLPGGEVFGIAAVTSTVTQEDGTELVTYSMVTRDAPEDSEAAEYWPRMPLVLPRDQHDTWLDPERAGDETLVAEVQHASDEISRALTTGAPLVSVDSTLF</sequence>
<evidence type="ECO:0000313" key="2">
    <source>
        <dbReference type="Proteomes" id="UP000608530"/>
    </source>
</evidence>
<organism evidence="1 2">
    <name type="scientific">Leucobacter chromiisoli</name>
    <dbReference type="NCBI Taxonomy" id="2796471"/>
    <lineage>
        <taxon>Bacteria</taxon>
        <taxon>Bacillati</taxon>
        <taxon>Actinomycetota</taxon>
        <taxon>Actinomycetes</taxon>
        <taxon>Micrococcales</taxon>
        <taxon>Microbacteriaceae</taxon>
        <taxon>Leucobacter</taxon>
    </lineage>
</organism>
<gene>
    <name evidence="1" type="ORF">JD276_00005</name>
</gene>
<dbReference type="AlphaFoldDB" id="A0A934Q5H7"/>
<protein>
    <submittedName>
        <fullName evidence="1">SOS response-associated peptidase family protein</fullName>
    </submittedName>
</protein>